<reference evidence="1 2" key="1">
    <citation type="submission" date="2020-04" db="EMBL/GenBank/DDBJ databases">
        <authorList>
            <consortium name="Desulfovibrio sp. FSS-1 genome sequencing consortium"/>
            <person name="Shimoshige H."/>
            <person name="Kobayashi H."/>
            <person name="Maekawa T."/>
        </authorList>
    </citation>
    <scope>NUCLEOTIDE SEQUENCE [LARGE SCALE GENOMIC DNA]</scope>
    <source>
        <strain evidence="1 2">SIID29052-01</strain>
    </source>
</reference>
<reference evidence="1 2" key="2">
    <citation type="submission" date="2020-05" db="EMBL/GenBank/DDBJ databases">
        <title>Draft genome sequence of Desulfovibrio sp. strainFSS-1.</title>
        <authorList>
            <person name="Shimoshige H."/>
            <person name="Kobayashi H."/>
            <person name="Maekawa T."/>
        </authorList>
    </citation>
    <scope>NUCLEOTIDE SEQUENCE [LARGE SCALE GENOMIC DNA]</scope>
    <source>
        <strain evidence="1 2">SIID29052-01</strain>
    </source>
</reference>
<comment type="caution">
    <text evidence="1">The sequence shown here is derived from an EMBL/GenBank/DDBJ whole genome shotgun (WGS) entry which is preliminary data.</text>
</comment>
<dbReference type="AlphaFoldDB" id="A0A6V8M006"/>
<name>A0A6V8M006_9BACT</name>
<protein>
    <submittedName>
        <fullName evidence="1">Uncharacterized protein</fullName>
    </submittedName>
</protein>
<proteinExistence type="predicted"/>
<organism evidence="1 2">
    <name type="scientific">Fundidesulfovibrio magnetotacticus</name>
    <dbReference type="NCBI Taxonomy" id="2730080"/>
    <lineage>
        <taxon>Bacteria</taxon>
        <taxon>Pseudomonadati</taxon>
        <taxon>Thermodesulfobacteriota</taxon>
        <taxon>Desulfovibrionia</taxon>
        <taxon>Desulfovibrionales</taxon>
        <taxon>Desulfovibrionaceae</taxon>
        <taxon>Fundidesulfovibrio</taxon>
    </lineage>
</organism>
<sequence length="154" mass="16573">MSSATLLETPPWPAILAKVPASARCVFTYADLGQDLTGSPSRERGQLWRRLIGLLGMPPGSVAFLPYRLPGSDDPRTAQTAFTHALRRIAPASVLAFTSSDSGLLQELLSRAGQGDSRSMRLFTAPDPHVLLTSSDDSLLSNVPPSAKLLRFQE</sequence>
<evidence type="ECO:0000313" key="1">
    <source>
        <dbReference type="EMBL" id="GFK95366.1"/>
    </source>
</evidence>
<accession>A0A6V8M006</accession>
<dbReference type="EMBL" id="BLTE01000016">
    <property type="protein sequence ID" value="GFK95366.1"/>
    <property type="molecule type" value="Genomic_DNA"/>
</dbReference>
<dbReference type="Proteomes" id="UP000494245">
    <property type="component" value="Unassembled WGS sequence"/>
</dbReference>
<keyword evidence="2" id="KW-1185">Reference proteome</keyword>
<gene>
    <name evidence="1" type="ORF">NNJEOMEG_03228</name>
</gene>
<evidence type="ECO:0000313" key="2">
    <source>
        <dbReference type="Proteomes" id="UP000494245"/>
    </source>
</evidence>